<dbReference type="InterPro" id="IPR034160">
    <property type="entry name" value="TOPRIM_GyrB"/>
</dbReference>
<keyword evidence="7" id="KW-0067">ATP-binding</keyword>
<dbReference type="Pfam" id="PF00986">
    <property type="entry name" value="DNA_gyraseB_C"/>
    <property type="match status" value="1"/>
</dbReference>
<feature type="domain" description="Toprim" evidence="13">
    <location>
        <begin position="449"/>
        <end position="563"/>
    </location>
</feature>
<dbReference type="Pfam" id="PF01751">
    <property type="entry name" value="Toprim"/>
    <property type="match status" value="1"/>
</dbReference>
<dbReference type="InterPro" id="IPR001241">
    <property type="entry name" value="Topo_IIA"/>
</dbReference>
<dbReference type="InterPro" id="IPR013759">
    <property type="entry name" value="Topo_IIA_B_C"/>
</dbReference>
<name>A0A6J7EQ85_9ZZZZ</name>
<dbReference type="EC" id="5.6.2.2" evidence="4"/>
<reference evidence="14" key="1">
    <citation type="submission" date="2020-05" db="EMBL/GenBank/DDBJ databases">
        <authorList>
            <person name="Chiriac C."/>
            <person name="Salcher M."/>
            <person name="Ghai R."/>
            <person name="Kavagutti S V."/>
        </authorList>
    </citation>
    <scope>NUCLEOTIDE SEQUENCE</scope>
</reference>
<dbReference type="PRINTS" id="PR01159">
    <property type="entry name" value="DNAGYRASEB"/>
</dbReference>
<keyword evidence="5" id="KW-0479">Metal-binding</keyword>
<dbReference type="GO" id="GO:0034335">
    <property type="term" value="F:DNA negative supercoiling activity"/>
    <property type="evidence" value="ECO:0007669"/>
    <property type="project" value="UniProtKB-ARBA"/>
</dbReference>
<evidence type="ECO:0000256" key="6">
    <source>
        <dbReference type="ARBA" id="ARBA00022741"/>
    </source>
</evidence>
<dbReference type="GO" id="GO:0003677">
    <property type="term" value="F:DNA binding"/>
    <property type="evidence" value="ECO:0007669"/>
    <property type="project" value="UniProtKB-KW"/>
</dbReference>
<evidence type="ECO:0000256" key="12">
    <source>
        <dbReference type="SAM" id="MobiDB-lite"/>
    </source>
</evidence>
<keyword evidence="11" id="KW-0413">Isomerase</keyword>
<evidence type="ECO:0000256" key="11">
    <source>
        <dbReference type="ARBA" id="ARBA00023235"/>
    </source>
</evidence>
<proteinExistence type="inferred from homology"/>
<evidence type="ECO:0000313" key="14">
    <source>
        <dbReference type="EMBL" id="CAB4884371.1"/>
    </source>
</evidence>
<accession>A0A6J7EQ85</accession>
<dbReference type="CDD" id="cd00822">
    <property type="entry name" value="TopoII_Trans_DNA_gyrase"/>
    <property type="match status" value="1"/>
</dbReference>
<dbReference type="InterPro" id="IPR018522">
    <property type="entry name" value="TopoIIA_CS"/>
</dbReference>
<evidence type="ECO:0000256" key="9">
    <source>
        <dbReference type="ARBA" id="ARBA00023029"/>
    </source>
</evidence>
<dbReference type="InterPro" id="IPR006171">
    <property type="entry name" value="TOPRIM_dom"/>
</dbReference>
<dbReference type="SUPFAM" id="SSF55874">
    <property type="entry name" value="ATPase domain of HSP90 chaperone/DNA topoisomerase II/histidine kinase"/>
    <property type="match status" value="1"/>
</dbReference>
<dbReference type="FunFam" id="3.40.50.670:FF:000002">
    <property type="entry name" value="DNA gyrase subunit B"/>
    <property type="match status" value="1"/>
</dbReference>
<feature type="region of interest" description="Disordered" evidence="12">
    <location>
        <begin position="1"/>
        <end position="21"/>
    </location>
</feature>
<keyword evidence="6" id="KW-0547">Nucleotide-binding</keyword>
<dbReference type="Gene3D" id="3.30.565.10">
    <property type="entry name" value="Histidine kinase-like ATPase, C-terminal domain"/>
    <property type="match status" value="1"/>
</dbReference>
<dbReference type="AlphaFoldDB" id="A0A6J7EQ85"/>
<dbReference type="CDD" id="cd16928">
    <property type="entry name" value="HATPase_GyrB-like"/>
    <property type="match status" value="1"/>
</dbReference>
<dbReference type="InterPro" id="IPR002288">
    <property type="entry name" value="DNA_gyrase_B_C"/>
</dbReference>
<dbReference type="PROSITE" id="PS00177">
    <property type="entry name" value="TOPOISOMERASE_II"/>
    <property type="match status" value="1"/>
</dbReference>
<feature type="region of interest" description="Disordered" evidence="12">
    <location>
        <begin position="164"/>
        <end position="188"/>
    </location>
</feature>
<evidence type="ECO:0000256" key="4">
    <source>
        <dbReference type="ARBA" id="ARBA00012895"/>
    </source>
</evidence>
<dbReference type="GO" id="GO:0046872">
    <property type="term" value="F:metal ion binding"/>
    <property type="evidence" value="ECO:0007669"/>
    <property type="project" value="UniProtKB-KW"/>
</dbReference>
<dbReference type="PRINTS" id="PR00418">
    <property type="entry name" value="TPI2FAMILY"/>
</dbReference>
<evidence type="ECO:0000256" key="8">
    <source>
        <dbReference type="ARBA" id="ARBA00022842"/>
    </source>
</evidence>
<keyword evidence="10" id="KW-0238">DNA-binding</keyword>
<dbReference type="InterPro" id="IPR000565">
    <property type="entry name" value="Topo_IIA_B"/>
</dbReference>
<dbReference type="SUPFAM" id="SSF54211">
    <property type="entry name" value="Ribosomal protein S5 domain 2-like"/>
    <property type="match status" value="1"/>
</dbReference>
<evidence type="ECO:0000256" key="7">
    <source>
        <dbReference type="ARBA" id="ARBA00022840"/>
    </source>
</evidence>
<dbReference type="GO" id="GO:0006265">
    <property type="term" value="P:DNA topological change"/>
    <property type="evidence" value="ECO:0007669"/>
    <property type="project" value="InterPro"/>
</dbReference>
<dbReference type="InterPro" id="IPR003594">
    <property type="entry name" value="HATPase_dom"/>
</dbReference>
<dbReference type="CDD" id="cd03366">
    <property type="entry name" value="TOPRIM_TopoIIA_GyrB"/>
    <property type="match status" value="1"/>
</dbReference>
<keyword evidence="9" id="KW-0799">Topoisomerase</keyword>
<gene>
    <name evidence="14" type="ORF">UFOPK3376_01922</name>
</gene>
<evidence type="ECO:0000256" key="10">
    <source>
        <dbReference type="ARBA" id="ARBA00023125"/>
    </source>
</evidence>
<dbReference type="SMART" id="SM00433">
    <property type="entry name" value="TOP2c"/>
    <property type="match status" value="1"/>
</dbReference>
<evidence type="ECO:0000256" key="1">
    <source>
        <dbReference type="ARBA" id="ARBA00000185"/>
    </source>
</evidence>
<comment type="catalytic activity">
    <reaction evidence="1">
        <text>ATP-dependent breakage, passage and rejoining of double-stranded DNA.</text>
        <dbReference type="EC" id="5.6.2.2"/>
    </reaction>
</comment>
<dbReference type="Gene3D" id="3.30.230.10">
    <property type="match status" value="1"/>
</dbReference>
<sequence>MRSPVSLTDAPGTGKSSSQASATYGAKDIQVLEGLDPVRKRPGMYIGSTGLAGLHHLIWEVVDNSVDEAMAGFCTRISVTILEDGGCRVDDNGRGIPVDPYPSGPHKGKSAAEVVLTVLHAGGKFGGEGYKVSGGLHGVGVSVVNALSEKLIVEVDRDGTHYEQRYAGGGKPQGKMAAAGDSPSGGRKTGTSISFWPDPVIFQAEGTEFVARTVLERLQTMAFLNKGLEIVFTDERPGRAQTLTYQYKGGIVDFVKHLNVSKEALFSKVANYEDADDAEGQTLDIAIQWNTGYYEGIHGYANGISTTEGGMHVEGFKTALTSVINKYARAKNLLKEKDDNLLGEDIREGITAIVSVKLREPQFEGQTKAKLGNVPMRSFVQKATNERLAEWLEENPVEANRIVKKGLAAAQARVAAKNARNAIRRKTALAGAGMPDKLKDCTSGNPAESELFIVEGDSAGGTALDARDPRTQAILPIRGKILNVERARLDRMLKNTEVQTLITAIGGGVGDEFDATKARYHKVIVLADADVDGSHIRTLLLTFFFRQMRPMVEAGYVYIAQPPLFSTEVAKEKVYLKDDAAKARFLEERPNHKKEFQRLKGLGEMDWEELRGTTMAAESRTLLKVTVEEAAIADDIVSVLMGDDVESRKHFIQTNAKDVRFLDI</sequence>
<dbReference type="PANTHER" id="PTHR45866:SF1">
    <property type="entry name" value="DNA GYRASE SUBUNIT B, MITOCHONDRIAL"/>
    <property type="match status" value="1"/>
</dbReference>
<dbReference type="FunFam" id="3.30.230.10:FF:000005">
    <property type="entry name" value="DNA gyrase subunit B"/>
    <property type="match status" value="1"/>
</dbReference>
<dbReference type="NCBIfam" id="NF004189">
    <property type="entry name" value="PRK05644.1"/>
    <property type="match status" value="1"/>
</dbReference>
<evidence type="ECO:0000259" key="13">
    <source>
        <dbReference type="PROSITE" id="PS50880"/>
    </source>
</evidence>
<comment type="cofactor">
    <cofactor evidence="2">
        <name>Mg(2+)</name>
        <dbReference type="ChEBI" id="CHEBI:18420"/>
    </cofactor>
</comment>
<dbReference type="PROSITE" id="PS50880">
    <property type="entry name" value="TOPRIM"/>
    <property type="match status" value="1"/>
</dbReference>
<dbReference type="EMBL" id="CAFBLP010000050">
    <property type="protein sequence ID" value="CAB4884371.1"/>
    <property type="molecule type" value="Genomic_DNA"/>
</dbReference>
<dbReference type="Pfam" id="PF02518">
    <property type="entry name" value="HATPase_c"/>
    <property type="match status" value="1"/>
</dbReference>
<dbReference type="GO" id="GO:0005524">
    <property type="term" value="F:ATP binding"/>
    <property type="evidence" value="ECO:0007669"/>
    <property type="project" value="UniProtKB-KW"/>
</dbReference>
<dbReference type="SMART" id="SM00387">
    <property type="entry name" value="HATPase_c"/>
    <property type="match status" value="1"/>
</dbReference>
<evidence type="ECO:0000256" key="3">
    <source>
        <dbReference type="ARBA" id="ARBA00010708"/>
    </source>
</evidence>
<keyword evidence="8" id="KW-0460">Magnesium</keyword>
<organism evidence="14">
    <name type="scientific">freshwater metagenome</name>
    <dbReference type="NCBI Taxonomy" id="449393"/>
    <lineage>
        <taxon>unclassified sequences</taxon>
        <taxon>metagenomes</taxon>
        <taxon>ecological metagenomes</taxon>
    </lineage>
</organism>
<dbReference type="FunFam" id="3.30.565.10:FF:000002">
    <property type="entry name" value="DNA gyrase subunit B"/>
    <property type="match status" value="1"/>
</dbReference>
<dbReference type="NCBIfam" id="NF011501">
    <property type="entry name" value="PRK14939.1"/>
    <property type="match status" value="1"/>
</dbReference>
<evidence type="ECO:0000256" key="2">
    <source>
        <dbReference type="ARBA" id="ARBA00001946"/>
    </source>
</evidence>
<dbReference type="InterPro" id="IPR013506">
    <property type="entry name" value="Topo_IIA_bsu_dom2"/>
</dbReference>
<dbReference type="PANTHER" id="PTHR45866">
    <property type="entry name" value="DNA GYRASE/TOPOISOMERASE SUBUNIT B"/>
    <property type="match status" value="1"/>
</dbReference>
<dbReference type="SUPFAM" id="SSF56719">
    <property type="entry name" value="Type II DNA topoisomerase"/>
    <property type="match status" value="1"/>
</dbReference>
<protein>
    <recommendedName>
        <fullName evidence="4">DNA topoisomerase (ATP-hydrolyzing)</fullName>
        <ecNumber evidence="4">5.6.2.2</ecNumber>
    </recommendedName>
</protein>
<dbReference type="Gene3D" id="3.40.50.670">
    <property type="match status" value="1"/>
</dbReference>
<dbReference type="InterPro" id="IPR020568">
    <property type="entry name" value="Ribosomal_Su5_D2-typ_SF"/>
</dbReference>
<dbReference type="InterPro" id="IPR013760">
    <property type="entry name" value="Topo_IIA-like_dom_sf"/>
</dbReference>
<dbReference type="InterPro" id="IPR036890">
    <property type="entry name" value="HATPase_C_sf"/>
</dbReference>
<dbReference type="InterPro" id="IPR014721">
    <property type="entry name" value="Ribsml_uS5_D2-typ_fold_subgr"/>
</dbReference>
<evidence type="ECO:0000256" key="5">
    <source>
        <dbReference type="ARBA" id="ARBA00022723"/>
    </source>
</evidence>
<dbReference type="Pfam" id="PF00204">
    <property type="entry name" value="DNA_gyraseB"/>
    <property type="match status" value="1"/>
</dbReference>
<comment type="similarity">
    <text evidence="3">Belongs to the type II topoisomerase GyrB family.</text>
</comment>